<dbReference type="GO" id="GO:0004467">
    <property type="term" value="F:long-chain fatty acid-CoA ligase activity"/>
    <property type="evidence" value="ECO:0007669"/>
    <property type="project" value="UniProtKB-EC"/>
</dbReference>
<dbReference type="PANTHER" id="PTHR22754">
    <property type="entry name" value="DISCO-INTERACTING PROTEIN 2 DIP2 -RELATED"/>
    <property type="match status" value="1"/>
</dbReference>
<evidence type="ECO:0000256" key="2">
    <source>
        <dbReference type="ARBA" id="ARBA00022598"/>
    </source>
</evidence>
<sequence length="601" mass="65846">MWEKHFSRRYRRLWGGFDVTGLTNASTATAVLLRLAAERPGKQAVLLVADPDDPAATTALTYAELDTKARRIAGWLTERYQPGERVLLLHPMGLEFVSAFFGCLYAGMIAVPAPLPGRYRHERRRVHRIAEDAGVVAAFTVAGSLATVREWAIEEGLTGLTVADSETLCGQWPLAEINADTIALLQYTSGSTGDPKGVMISHRNLLANVDSLARTFGFDENVRTGGWIPLYHDMGLMGQLLPALFLGSTCVLMNPMSFLKRPLNWLKMIDRYDIAWSAAPNFAYEHCCRRIDDSAVDSLDLSRWRYAANGSEPVRAATLTAFAKKFAGAGFREDAIAPCFGMAEATVFVSGGGVRPAPVRKIDAQSLEQHEIRPAYEDRPARSIVSCGIPRDIEVRAVDPQTGEPMPEGQVGELWLRGPSVSRGYWAKPDVTEAIFGAYTATGDGPYLRTGDLGVLLDGELYVTGRIKEMVTSNGRNLYPQDIEYELATQHERLSGHVGAVFTVPVSEGDTETEALVVLHEMKGRAGEDELARLSAQMKQTVVREFGVSADGIVLLRPGSVRRTTSGKIQRTAMRELFLTEELSPVFADEGSKAVLARRLV</sequence>
<evidence type="ECO:0000256" key="3">
    <source>
        <dbReference type="SAM" id="Phobius"/>
    </source>
</evidence>
<comment type="similarity">
    <text evidence="1">Belongs to the ATP-dependent AMP-binding enzyme family.</text>
</comment>
<dbReference type="Pfam" id="PF00501">
    <property type="entry name" value="AMP-binding"/>
    <property type="match status" value="1"/>
</dbReference>
<dbReference type="GO" id="GO:0006633">
    <property type="term" value="P:fatty acid biosynthetic process"/>
    <property type="evidence" value="ECO:0007669"/>
    <property type="project" value="TreeGrafter"/>
</dbReference>
<accession>S5TLX5</accession>
<evidence type="ECO:0000313" key="5">
    <source>
        <dbReference type="EMBL" id="AGS49323.1"/>
    </source>
</evidence>
<dbReference type="AlphaFoldDB" id="S5TLX5"/>
<dbReference type="GO" id="GO:0005886">
    <property type="term" value="C:plasma membrane"/>
    <property type="evidence" value="ECO:0007669"/>
    <property type="project" value="TreeGrafter"/>
</dbReference>
<dbReference type="EMBL" id="KF264539">
    <property type="protein sequence ID" value="AGS49323.1"/>
    <property type="molecule type" value="Genomic_DNA"/>
</dbReference>
<dbReference type="InterPro" id="IPR042099">
    <property type="entry name" value="ANL_N_sf"/>
</dbReference>
<organism evidence="5">
    <name type="scientific">uncultured bacterium esnapd2</name>
    <dbReference type="NCBI Taxonomy" id="1366601"/>
    <lineage>
        <taxon>Bacteria</taxon>
        <taxon>environmental samples</taxon>
    </lineage>
</organism>
<dbReference type="InterPro" id="IPR020845">
    <property type="entry name" value="AMP-binding_CS"/>
</dbReference>
<evidence type="ECO:0000259" key="4">
    <source>
        <dbReference type="Pfam" id="PF00501"/>
    </source>
</evidence>
<keyword evidence="2 5" id="KW-0436">Ligase</keyword>
<keyword evidence="3" id="KW-1133">Transmembrane helix</keyword>
<protein>
    <submittedName>
        <fullName evidence="5">Long-chain-fatty-acid--CoA ligase</fullName>
        <ecNumber evidence="5">6.2.1.3</ecNumber>
    </submittedName>
</protein>
<feature type="transmembrane region" description="Helical" evidence="3">
    <location>
        <begin position="96"/>
        <end position="115"/>
    </location>
</feature>
<dbReference type="InterPro" id="IPR000873">
    <property type="entry name" value="AMP-dep_synth/lig_dom"/>
</dbReference>
<dbReference type="InterPro" id="IPR040097">
    <property type="entry name" value="FAAL/FAAC"/>
</dbReference>
<dbReference type="FunFam" id="3.40.50.12780:FF:000013">
    <property type="entry name" value="Long-chain-fatty-acid--AMP ligase FadD32"/>
    <property type="match status" value="1"/>
</dbReference>
<keyword evidence="3" id="KW-0472">Membrane</keyword>
<keyword evidence="3" id="KW-0812">Transmembrane</keyword>
<dbReference type="Gene3D" id="3.30.300.30">
    <property type="match status" value="1"/>
</dbReference>
<dbReference type="Gene3D" id="3.40.50.12780">
    <property type="entry name" value="N-terminal domain of ligase-like"/>
    <property type="match status" value="1"/>
</dbReference>
<dbReference type="InterPro" id="IPR045851">
    <property type="entry name" value="AMP-bd_C_sf"/>
</dbReference>
<dbReference type="PANTHER" id="PTHR22754:SF32">
    <property type="entry name" value="DISCO-INTERACTING PROTEIN 2"/>
    <property type="match status" value="1"/>
</dbReference>
<dbReference type="PROSITE" id="PS00455">
    <property type="entry name" value="AMP_BINDING"/>
    <property type="match status" value="1"/>
</dbReference>
<dbReference type="GO" id="GO:0070566">
    <property type="term" value="F:adenylyltransferase activity"/>
    <property type="evidence" value="ECO:0007669"/>
    <property type="project" value="TreeGrafter"/>
</dbReference>
<dbReference type="EC" id="6.2.1.3" evidence="5"/>
<dbReference type="GO" id="GO:0071766">
    <property type="term" value="P:Actinobacterium-type cell wall biogenesis"/>
    <property type="evidence" value="ECO:0007669"/>
    <property type="project" value="UniProtKB-ARBA"/>
</dbReference>
<reference evidence="5" key="1">
    <citation type="journal article" date="2013" name="Proc. Natl. Acad. Sci. U.S.A.">
        <title>Mapping gene clusters within arrayed metagenomic libraries to expand the structural diversity of biomedically relevant natural products.</title>
        <authorList>
            <person name="Owen J.G."/>
            <person name="Reddy B.V."/>
            <person name="Ternei M.A."/>
            <person name="Charlop-Powers Z."/>
            <person name="Calle P.Y."/>
            <person name="Kim J.H."/>
            <person name="Brady S.F."/>
        </authorList>
    </citation>
    <scope>NUCLEOTIDE SEQUENCE</scope>
</reference>
<feature type="domain" description="AMP-dependent synthetase/ligase" evidence="4">
    <location>
        <begin position="36"/>
        <end position="426"/>
    </location>
</feature>
<evidence type="ECO:0000256" key="1">
    <source>
        <dbReference type="ARBA" id="ARBA00006432"/>
    </source>
</evidence>
<dbReference type="SUPFAM" id="SSF56801">
    <property type="entry name" value="Acetyl-CoA synthetase-like"/>
    <property type="match status" value="1"/>
</dbReference>
<dbReference type="CDD" id="cd05931">
    <property type="entry name" value="FAAL"/>
    <property type="match status" value="1"/>
</dbReference>
<name>S5TLX5_9BACT</name>
<proteinExistence type="inferred from homology"/>